<dbReference type="Gene3D" id="3.90.320.10">
    <property type="match status" value="1"/>
</dbReference>
<comment type="caution">
    <text evidence="1">The sequence shown here is derived from an EMBL/GenBank/DDBJ whole genome shotgun (WGS) entry which is preliminary data.</text>
</comment>
<dbReference type="GO" id="GO:0006281">
    <property type="term" value="P:DNA repair"/>
    <property type="evidence" value="ECO:0007669"/>
    <property type="project" value="UniProtKB-ARBA"/>
</dbReference>
<reference evidence="1" key="1">
    <citation type="journal article" date="2023" name="G3 (Bethesda)">
        <title>Whole genome assembly and annotation of the endangered Caribbean coral Acropora cervicornis.</title>
        <authorList>
            <person name="Selwyn J.D."/>
            <person name="Vollmer S.V."/>
        </authorList>
    </citation>
    <scope>NUCLEOTIDE SEQUENCE</scope>
    <source>
        <strain evidence="1">K2</strain>
    </source>
</reference>
<reference evidence="1" key="2">
    <citation type="journal article" date="2023" name="Science">
        <title>Genomic signatures of disease resistance in endangered staghorn corals.</title>
        <authorList>
            <person name="Vollmer S.V."/>
            <person name="Selwyn J.D."/>
            <person name="Despard B.A."/>
            <person name="Roesel C.L."/>
        </authorList>
    </citation>
    <scope>NUCLEOTIDE SEQUENCE</scope>
    <source>
        <strain evidence="1">K2</strain>
    </source>
</reference>
<proteinExistence type="predicted"/>
<dbReference type="PANTHER" id="PTHR47526">
    <property type="entry name" value="ATP-DEPENDENT DNA HELICASE"/>
    <property type="match status" value="1"/>
</dbReference>
<protein>
    <recommendedName>
        <fullName evidence="3">SWIM-type domain-containing protein</fullName>
    </recommendedName>
</protein>
<dbReference type="InterPro" id="IPR011604">
    <property type="entry name" value="PDDEXK-like_dom_sf"/>
</dbReference>
<evidence type="ECO:0000313" key="1">
    <source>
        <dbReference type="EMBL" id="KAK2555215.1"/>
    </source>
</evidence>
<dbReference type="AlphaFoldDB" id="A0AAD9UZE7"/>
<keyword evidence="2" id="KW-1185">Reference proteome</keyword>
<dbReference type="PANTHER" id="PTHR47526:SF3">
    <property type="entry name" value="PHD-TYPE DOMAIN-CONTAINING PROTEIN"/>
    <property type="match status" value="1"/>
</dbReference>
<evidence type="ECO:0000313" key="2">
    <source>
        <dbReference type="Proteomes" id="UP001249851"/>
    </source>
</evidence>
<accession>A0AAD9UZE7</accession>
<sequence length="362" mass="40830">MPVSVNSKTTNILNESDIPGATLPQETPELCNVLQLKRWLAYRGSCISGKKSELIARQLSTAKPLVKGFNFYKSGHVLTVKSCNEDTRSYIKSQVLPSMRKDLCLIMVWRNGLVQKAYCACPTGIDGRCIHVTATLFALEEFCKLRAKQEETRKACTSQKCKWNVPRKRKLGLVPIANLKFRKHEHGKLKKPRTPVISPGHGVGRAHVNNVNSRNTKLYNIYTKVMEFQVIPHYCIQGLPMFLTQRIDITYKVVEEVLRYKDFKPTAAMKAGLFQEPVIIKEYIEEKAENGICVSVQECGLSVRPSRGLLGTSPDGIVYEVIDNNESSGLLELKYIQTNDSESLRDALLRKRICVTSDNYSS</sequence>
<dbReference type="Proteomes" id="UP001249851">
    <property type="component" value="Unassembled WGS sequence"/>
</dbReference>
<gene>
    <name evidence="1" type="ORF">P5673_023194</name>
</gene>
<dbReference type="EMBL" id="JARQWQ010000064">
    <property type="protein sequence ID" value="KAK2555215.1"/>
    <property type="molecule type" value="Genomic_DNA"/>
</dbReference>
<name>A0AAD9UZE7_ACRCE</name>
<dbReference type="InterPro" id="IPR011335">
    <property type="entry name" value="Restrct_endonuc-II-like"/>
</dbReference>
<organism evidence="1 2">
    <name type="scientific">Acropora cervicornis</name>
    <name type="common">Staghorn coral</name>
    <dbReference type="NCBI Taxonomy" id="6130"/>
    <lineage>
        <taxon>Eukaryota</taxon>
        <taxon>Metazoa</taxon>
        <taxon>Cnidaria</taxon>
        <taxon>Anthozoa</taxon>
        <taxon>Hexacorallia</taxon>
        <taxon>Scleractinia</taxon>
        <taxon>Astrocoeniina</taxon>
        <taxon>Acroporidae</taxon>
        <taxon>Acropora</taxon>
    </lineage>
</organism>
<evidence type="ECO:0008006" key="3">
    <source>
        <dbReference type="Google" id="ProtNLM"/>
    </source>
</evidence>
<dbReference type="SUPFAM" id="SSF52980">
    <property type="entry name" value="Restriction endonuclease-like"/>
    <property type="match status" value="1"/>
</dbReference>